<comment type="similarity">
    <text evidence="2">Belongs to the TspO/BZRP family.</text>
</comment>
<gene>
    <name evidence="7" type="ORF">FIT61_00350</name>
</gene>
<sequence length="156" mass="17757">MFNIKPNRRGLIQLLVISLGITTLINGILFTFNINQSVTQPIKPEYPLLPSSWMIGLIWTVLIGFMAYTQWLLIKKTRDRALLSIVPILFLNCVLYPLYSQGFTNDFNQLIGNLFTITYAAFITGRIRSITKFGSNLMLMVTLWALFATFATSKLI</sequence>
<evidence type="ECO:0000313" key="8">
    <source>
        <dbReference type="Proteomes" id="UP000312102"/>
    </source>
</evidence>
<feature type="transmembrane region" description="Helical" evidence="6">
    <location>
        <begin position="81"/>
        <end position="101"/>
    </location>
</feature>
<comment type="subcellular location">
    <subcellularLocation>
        <location evidence="1">Membrane</location>
        <topology evidence="1">Multi-pass membrane protein</topology>
    </subcellularLocation>
</comment>
<accession>A0AAE6FS15</accession>
<dbReference type="Gene3D" id="1.20.1260.100">
    <property type="entry name" value="TspO/MBR protein"/>
    <property type="match status" value="1"/>
</dbReference>
<evidence type="ECO:0000313" key="7">
    <source>
        <dbReference type="EMBL" id="QDD12948.1"/>
    </source>
</evidence>
<evidence type="ECO:0000256" key="4">
    <source>
        <dbReference type="ARBA" id="ARBA00022989"/>
    </source>
</evidence>
<dbReference type="GO" id="GO:0016020">
    <property type="term" value="C:membrane"/>
    <property type="evidence" value="ECO:0007669"/>
    <property type="project" value="UniProtKB-SubCell"/>
</dbReference>
<dbReference type="EMBL" id="CP040986">
    <property type="protein sequence ID" value="QDD12948.1"/>
    <property type="molecule type" value="Genomic_DNA"/>
</dbReference>
<evidence type="ECO:0000256" key="3">
    <source>
        <dbReference type="ARBA" id="ARBA00022692"/>
    </source>
</evidence>
<dbReference type="InterPro" id="IPR004307">
    <property type="entry name" value="TspO_MBR"/>
</dbReference>
<evidence type="ECO:0000256" key="2">
    <source>
        <dbReference type="ARBA" id="ARBA00007524"/>
    </source>
</evidence>
<organism evidence="7 8">
    <name type="scientific">Candidatus Methylopumilus rimovensis</name>
    <dbReference type="NCBI Taxonomy" id="2588535"/>
    <lineage>
        <taxon>Bacteria</taxon>
        <taxon>Pseudomonadati</taxon>
        <taxon>Pseudomonadota</taxon>
        <taxon>Betaproteobacteria</taxon>
        <taxon>Nitrosomonadales</taxon>
        <taxon>Methylophilaceae</taxon>
        <taxon>Candidatus Methylopumilus</taxon>
    </lineage>
</organism>
<name>A0AAE6FS15_9PROT</name>
<protein>
    <submittedName>
        <fullName evidence="7">Tryptophan-rich sensory protein</fullName>
    </submittedName>
</protein>
<proteinExistence type="inferred from homology"/>
<feature type="transmembrane region" description="Helical" evidence="6">
    <location>
        <begin position="12"/>
        <end position="32"/>
    </location>
</feature>
<dbReference type="KEGG" id="mrk:FIT61_00350"/>
<feature type="transmembrane region" description="Helical" evidence="6">
    <location>
        <begin position="52"/>
        <end position="74"/>
    </location>
</feature>
<keyword evidence="8" id="KW-1185">Reference proteome</keyword>
<keyword evidence="3 6" id="KW-0812">Transmembrane</keyword>
<dbReference type="Pfam" id="PF03073">
    <property type="entry name" value="TspO_MBR"/>
    <property type="match status" value="1"/>
</dbReference>
<feature type="transmembrane region" description="Helical" evidence="6">
    <location>
        <begin position="137"/>
        <end position="155"/>
    </location>
</feature>
<evidence type="ECO:0000256" key="6">
    <source>
        <dbReference type="SAM" id="Phobius"/>
    </source>
</evidence>
<keyword evidence="5 6" id="KW-0472">Membrane</keyword>
<reference evidence="7 8" key="1">
    <citation type="journal article" date="2019" name="ISME J.">
        <title>Evolution in action: habitat transition from sediment to the pelagial leads to genome streamlining in Methylophilaceae.</title>
        <authorList>
            <person name="Salcher M."/>
            <person name="Schaefle D."/>
            <person name="Kaspar M."/>
            <person name="Neuenschwander S.M."/>
            <person name="Ghai R."/>
        </authorList>
    </citation>
    <scope>NUCLEOTIDE SEQUENCE [LARGE SCALE GENOMIC DNA]</scope>
    <source>
        <strain evidence="7 8">MMS-RI-1</strain>
    </source>
</reference>
<dbReference type="InterPro" id="IPR038330">
    <property type="entry name" value="TspO/MBR-related_sf"/>
</dbReference>
<dbReference type="Proteomes" id="UP000312102">
    <property type="component" value="Chromosome"/>
</dbReference>
<dbReference type="RefSeq" id="WP_139882480.1">
    <property type="nucleotide sequence ID" value="NZ_CP040986.1"/>
</dbReference>
<feature type="transmembrane region" description="Helical" evidence="6">
    <location>
        <begin position="107"/>
        <end position="125"/>
    </location>
</feature>
<keyword evidence="4 6" id="KW-1133">Transmembrane helix</keyword>
<evidence type="ECO:0000256" key="1">
    <source>
        <dbReference type="ARBA" id="ARBA00004141"/>
    </source>
</evidence>
<evidence type="ECO:0000256" key="5">
    <source>
        <dbReference type="ARBA" id="ARBA00023136"/>
    </source>
</evidence>
<dbReference type="AlphaFoldDB" id="A0AAE6FS15"/>